<reference evidence="4" key="1">
    <citation type="journal article" date="2015" name="BMC Genomics">
        <title>Genomic and transcriptomic analysis of the endophytic fungus Pestalotiopsis fici reveals its lifestyle and high potential for synthesis of natural products.</title>
        <authorList>
            <person name="Wang X."/>
            <person name="Zhang X."/>
            <person name="Liu L."/>
            <person name="Xiang M."/>
            <person name="Wang W."/>
            <person name="Sun X."/>
            <person name="Che Y."/>
            <person name="Guo L."/>
            <person name="Liu G."/>
            <person name="Guo L."/>
            <person name="Wang C."/>
            <person name="Yin W.B."/>
            <person name="Stadler M."/>
            <person name="Zhang X."/>
            <person name="Liu X."/>
        </authorList>
    </citation>
    <scope>NUCLEOTIDE SEQUENCE [LARGE SCALE GENOMIC DNA]</scope>
    <source>
        <strain evidence="4">W106-1 / CGMCC3.15140</strain>
    </source>
</reference>
<dbReference type="OrthoDB" id="3565018at2759"/>
<dbReference type="Proteomes" id="UP000030651">
    <property type="component" value="Unassembled WGS sequence"/>
</dbReference>
<dbReference type="KEGG" id="pfy:PFICI_11810"/>
<feature type="compositionally biased region" description="Basic and acidic residues" evidence="1">
    <location>
        <begin position="437"/>
        <end position="446"/>
    </location>
</feature>
<evidence type="ECO:0000313" key="4">
    <source>
        <dbReference type="Proteomes" id="UP000030651"/>
    </source>
</evidence>
<feature type="domain" description="DUF7580" evidence="2">
    <location>
        <begin position="174"/>
        <end position="545"/>
    </location>
</feature>
<dbReference type="InterPro" id="IPR056002">
    <property type="entry name" value="DUF7580"/>
</dbReference>
<dbReference type="eggNOG" id="ENOG502SISW">
    <property type="taxonomic scope" value="Eukaryota"/>
</dbReference>
<dbReference type="InParanoid" id="W3WRF0"/>
<protein>
    <recommendedName>
        <fullName evidence="2">DUF7580 domain-containing protein</fullName>
    </recommendedName>
</protein>
<keyword evidence="4" id="KW-1185">Reference proteome</keyword>
<dbReference type="Pfam" id="PF24476">
    <property type="entry name" value="DUF7580"/>
    <property type="match status" value="1"/>
</dbReference>
<accession>W3WRF0</accession>
<dbReference type="GeneID" id="19276823"/>
<dbReference type="OMA" id="ARIFEKP"/>
<dbReference type="AlphaFoldDB" id="W3WRF0"/>
<dbReference type="PANTHER" id="PTHR35186:SF4">
    <property type="entry name" value="PRION-INHIBITION AND PROPAGATION HELO DOMAIN-CONTAINING PROTEIN"/>
    <property type="match status" value="1"/>
</dbReference>
<proteinExistence type="predicted"/>
<name>W3WRF0_PESFW</name>
<organism evidence="3 4">
    <name type="scientific">Pestalotiopsis fici (strain W106-1 / CGMCC3.15140)</name>
    <dbReference type="NCBI Taxonomy" id="1229662"/>
    <lineage>
        <taxon>Eukaryota</taxon>
        <taxon>Fungi</taxon>
        <taxon>Dikarya</taxon>
        <taxon>Ascomycota</taxon>
        <taxon>Pezizomycotina</taxon>
        <taxon>Sordariomycetes</taxon>
        <taxon>Xylariomycetidae</taxon>
        <taxon>Amphisphaeriales</taxon>
        <taxon>Sporocadaceae</taxon>
        <taxon>Pestalotiopsis</taxon>
    </lineage>
</organism>
<evidence type="ECO:0000259" key="2">
    <source>
        <dbReference type="Pfam" id="PF24476"/>
    </source>
</evidence>
<sequence length="563" mass="63497">MEVAGLVLGAIPILIEGVRTYSELYSEWDKSKHLLAKRRRELSIEHIKLQQTLDHLGPELAMDTIMVEPGSEEHETIIGTLKDMGDSIHKLREQLDINEQGLPKSNRRAKDQWKRIKRSFKKKETIDLFDEIHRYNDNLRVYFEARREISSDKTTVQVSVQQTRHISKICQQLRKDLCTLHDALNRVRNDTCANLHPSIINLAWHQQNFNLSGNITLSFPDRDTCHQSSWSWQGVKAEIERKEPIKKMNINRSAMATNLESPMRAVRLNTPVDDIMEPSTASASTTDSTPQLSEQILTLCSIPQETLSNGFLSSSSVDGEARIKFEKSLPPGKSMDTLPWRTLLTNASDSSLQQRLVRKRNMSRKDGLAIAAAATWSVLLLCGTPWLEETRVGAKDITLLADSASGKPDDSGFTGASPAVQFDFNSPSPPGTAGQEPPERGPEKPHSMIRHRALFALAILLLEIGLDRPIATLEDDDTSLLKSYEIADGVVDELYDEMGDAYTEAVKRCLEFNFEGRKSLKHFGNESLRQQFFHGVVAPVQERYSQEQTRHRVLGDIKEAKLH</sequence>
<evidence type="ECO:0000256" key="1">
    <source>
        <dbReference type="SAM" id="MobiDB-lite"/>
    </source>
</evidence>
<dbReference type="EMBL" id="KI912117">
    <property type="protein sequence ID" value="ETS76423.1"/>
    <property type="molecule type" value="Genomic_DNA"/>
</dbReference>
<gene>
    <name evidence="3" type="ORF">PFICI_11810</name>
</gene>
<feature type="region of interest" description="Disordered" evidence="1">
    <location>
        <begin position="406"/>
        <end position="446"/>
    </location>
</feature>
<dbReference type="PANTHER" id="PTHR35186">
    <property type="entry name" value="ANK_REP_REGION DOMAIN-CONTAINING PROTEIN"/>
    <property type="match status" value="1"/>
</dbReference>
<evidence type="ECO:0000313" key="3">
    <source>
        <dbReference type="EMBL" id="ETS76423.1"/>
    </source>
</evidence>
<dbReference type="RefSeq" id="XP_007838582.1">
    <property type="nucleotide sequence ID" value="XM_007840391.1"/>
</dbReference>
<dbReference type="HOGENOM" id="CLU_026305_4_0_1"/>